<keyword evidence="6 8" id="KW-1133">Transmembrane helix</keyword>
<evidence type="ECO:0000256" key="4">
    <source>
        <dbReference type="ARBA" id="ARBA00022692"/>
    </source>
</evidence>
<evidence type="ECO:0000256" key="7">
    <source>
        <dbReference type="ARBA" id="ARBA00023136"/>
    </source>
</evidence>
<keyword evidence="7 8" id="KW-0472">Membrane</keyword>
<comment type="similarity">
    <text evidence="8">Belongs to the binding-protein-dependent transport system permease family.</text>
</comment>
<dbReference type="NCBIfam" id="TIGR01726">
    <property type="entry name" value="HEQRo_perm_3TM"/>
    <property type="match status" value="1"/>
</dbReference>
<evidence type="ECO:0000313" key="11">
    <source>
        <dbReference type="Proteomes" id="UP001598673"/>
    </source>
</evidence>
<dbReference type="CDD" id="cd06261">
    <property type="entry name" value="TM_PBP2"/>
    <property type="match status" value="1"/>
</dbReference>
<feature type="transmembrane region" description="Helical" evidence="8">
    <location>
        <begin position="154"/>
        <end position="174"/>
    </location>
</feature>
<dbReference type="Gene3D" id="1.10.3720.10">
    <property type="entry name" value="MetI-like"/>
    <property type="match status" value="1"/>
</dbReference>
<evidence type="ECO:0000313" key="10">
    <source>
        <dbReference type="EMBL" id="MFD6792959.1"/>
    </source>
</evidence>
<organism evidence="10 11">
    <name type="scientific">Prauserella salsuginis</name>
    <dbReference type="NCBI Taxonomy" id="387889"/>
    <lineage>
        <taxon>Bacteria</taxon>
        <taxon>Bacillati</taxon>
        <taxon>Actinomycetota</taxon>
        <taxon>Actinomycetes</taxon>
        <taxon>Pseudonocardiales</taxon>
        <taxon>Pseudonocardiaceae</taxon>
        <taxon>Prauserella</taxon>
        <taxon>Prauserella salsuginis group</taxon>
    </lineage>
</organism>
<sequence length="219" mass="23254">MNTEADISTLFQVIGTGLVVTIVMTVVSFCVGAVIAVPVALMRTSRTWLVRAPATAFIDVVRGIPTLVWLLIIFYGLGNIVSLDPLPAALIGLTLISSAYLAENFRAGIENVHTGQKEAAAALGLSSAHQFWRVIAPQAVNIAMPPSASYAVALLKDTAIAAIIGVTDIIFFAQQEVARGAPAVTAFLIAGGFYLIVSVPLSYFSRFVDHKIREKVVVV</sequence>
<keyword evidence="5" id="KW-0029">Amino-acid transport</keyword>
<dbReference type="InterPro" id="IPR043429">
    <property type="entry name" value="ArtM/GltK/GlnP/TcyL/YhdX-like"/>
</dbReference>
<keyword evidence="2 8" id="KW-0813">Transport</keyword>
<dbReference type="PROSITE" id="PS50928">
    <property type="entry name" value="ABC_TM1"/>
    <property type="match status" value="1"/>
</dbReference>
<feature type="transmembrane region" description="Helical" evidence="8">
    <location>
        <begin position="83"/>
        <end position="102"/>
    </location>
</feature>
<feature type="domain" description="ABC transmembrane type-1" evidence="9">
    <location>
        <begin position="18"/>
        <end position="205"/>
    </location>
</feature>
<dbReference type="Proteomes" id="UP001598673">
    <property type="component" value="Unassembled WGS sequence"/>
</dbReference>
<name>A0ABW6G179_9PSEU</name>
<comment type="subcellular location">
    <subcellularLocation>
        <location evidence="1 8">Cell membrane</location>
        <topology evidence="1 8">Multi-pass membrane protein</topology>
    </subcellularLocation>
</comment>
<evidence type="ECO:0000256" key="6">
    <source>
        <dbReference type="ARBA" id="ARBA00022989"/>
    </source>
</evidence>
<protein>
    <submittedName>
        <fullName evidence="10">Amino acid ABC transporter permease</fullName>
    </submittedName>
</protein>
<accession>A0ABW6G179</accession>
<evidence type="ECO:0000256" key="8">
    <source>
        <dbReference type="RuleBase" id="RU363032"/>
    </source>
</evidence>
<reference evidence="10 11" key="1">
    <citation type="submission" date="2024-09" db="EMBL/GenBank/DDBJ databases">
        <title>The Natural Products Discovery Center: Release of the First 8490 Sequenced Strains for Exploring Actinobacteria Biosynthetic Diversity.</title>
        <authorList>
            <person name="Kalkreuter E."/>
            <person name="Kautsar S.A."/>
            <person name="Yang D."/>
            <person name="Bader C.D."/>
            <person name="Teijaro C.N."/>
            <person name="Fluegel L."/>
            <person name="Davis C.M."/>
            <person name="Simpson J.R."/>
            <person name="Lauterbach L."/>
            <person name="Steele A.D."/>
            <person name="Gui C."/>
            <person name="Meng S."/>
            <person name="Li G."/>
            <person name="Viehrig K."/>
            <person name="Ye F."/>
            <person name="Su P."/>
            <person name="Kiefer A.F."/>
            <person name="Nichols A."/>
            <person name="Cepeda A.J."/>
            <person name="Yan W."/>
            <person name="Fan B."/>
            <person name="Jiang Y."/>
            <person name="Adhikari A."/>
            <person name="Zheng C.-J."/>
            <person name="Schuster L."/>
            <person name="Cowan T.M."/>
            <person name="Smanski M.J."/>
            <person name="Chevrette M.G."/>
            <person name="De Carvalho L.P.S."/>
            <person name="Shen B."/>
        </authorList>
    </citation>
    <scope>NUCLEOTIDE SEQUENCE [LARGE SCALE GENOMIC DNA]</scope>
    <source>
        <strain evidence="10 11">NPDC060353</strain>
    </source>
</reference>
<comment type="caution">
    <text evidence="10">The sequence shown here is derived from an EMBL/GenBank/DDBJ whole genome shotgun (WGS) entry which is preliminary data.</text>
</comment>
<evidence type="ECO:0000256" key="3">
    <source>
        <dbReference type="ARBA" id="ARBA00022475"/>
    </source>
</evidence>
<dbReference type="SUPFAM" id="SSF161098">
    <property type="entry name" value="MetI-like"/>
    <property type="match status" value="1"/>
</dbReference>
<evidence type="ECO:0000259" key="9">
    <source>
        <dbReference type="PROSITE" id="PS50928"/>
    </source>
</evidence>
<dbReference type="RefSeq" id="WP_258937703.1">
    <property type="nucleotide sequence ID" value="NZ_JANBBF010000012.1"/>
</dbReference>
<dbReference type="PANTHER" id="PTHR30614:SF0">
    <property type="entry name" value="L-CYSTINE TRANSPORT SYSTEM PERMEASE PROTEIN TCYL"/>
    <property type="match status" value="1"/>
</dbReference>
<feature type="transmembrane region" description="Helical" evidence="8">
    <location>
        <begin position="54"/>
        <end position="77"/>
    </location>
</feature>
<dbReference type="EMBL" id="JBHXCV010000003">
    <property type="protein sequence ID" value="MFD6792959.1"/>
    <property type="molecule type" value="Genomic_DNA"/>
</dbReference>
<dbReference type="InterPro" id="IPR000515">
    <property type="entry name" value="MetI-like"/>
</dbReference>
<dbReference type="Pfam" id="PF00528">
    <property type="entry name" value="BPD_transp_1"/>
    <property type="match status" value="1"/>
</dbReference>
<dbReference type="PANTHER" id="PTHR30614">
    <property type="entry name" value="MEMBRANE COMPONENT OF AMINO ACID ABC TRANSPORTER"/>
    <property type="match status" value="1"/>
</dbReference>
<feature type="transmembrane region" description="Helical" evidence="8">
    <location>
        <begin position="180"/>
        <end position="204"/>
    </location>
</feature>
<dbReference type="InterPro" id="IPR010065">
    <property type="entry name" value="AA_ABC_transptr_permease_3TM"/>
</dbReference>
<evidence type="ECO:0000256" key="2">
    <source>
        <dbReference type="ARBA" id="ARBA00022448"/>
    </source>
</evidence>
<keyword evidence="4 8" id="KW-0812">Transmembrane</keyword>
<evidence type="ECO:0000256" key="5">
    <source>
        <dbReference type="ARBA" id="ARBA00022970"/>
    </source>
</evidence>
<gene>
    <name evidence="10" type="ORF">ACFWGY_06445</name>
</gene>
<keyword evidence="11" id="KW-1185">Reference proteome</keyword>
<dbReference type="InterPro" id="IPR035906">
    <property type="entry name" value="MetI-like_sf"/>
</dbReference>
<proteinExistence type="inferred from homology"/>
<evidence type="ECO:0000256" key="1">
    <source>
        <dbReference type="ARBA" id="ARBA00004651"/>
    </source>
</evidence>
<keyword evidence="3" id="KW-1003">Cell membrane</keyword>
<feature type="transmembrane region" description="Helical" evidence="8">
    <location>
        <begin position="18"/>
        <end position="42"/>
    </location>
</feature>